<proteinExistence type="inferred from homology"/>
<evidence type="ECO:0000313" key="16">
    <source>
        <dbReference type="Proteomes" id="UP000245577"/>
    </source>
</evidence>
<dbReference type="GO" id="GO:0046872">
    <property type="term" value="F:metal ion binding"/>
    <property type="evidence" value="ECO:0007669"/>
    <property type="project" value="UniProtKB-KW"/>
</dbReference>
<keyword evidence="11 13" id="KW-0051">Antiviral defense</keyword>
<dbReference type="PANTHER" id="PTHR36531">
    <property type="entry name" value="CRISPR-ASSOCIATED EXONUCLEASE CAS4"/>
    <property type="match status" value="1"/>
</dbReference>
<evidence type="ECO:0000256" key="1">
    <source>
        <dbReference type="ARBA" id="ARBA00001966"/>
    </source>
</evidence>
<dbReference type="EC" id="3.1.12.1" evidence="3 13"/>
<dbReference type="Pfam" id="PF01930">
    <property type="entry name" value="Cas_Cas4"/>
    <property type="match status" value="1"/>
</dbReference>
<dbReference type="GO" id="GO:0051536">
    <property type="term" value="F:iron-sulfur cluster binding"/>
    <property type="evidence" value="ECO:0007669"/>
    <property type="project" value="UniProtKB-KW"/>
</dbReference>
<protein>
    <recommendedName>
        <fullName evidence="4 13">CRISPR-associated exonuclease Cas4</fullName>
        <ecNumber evidence="3 13">3.1.12.1</ecNumber>
    </recommendedName>
</protein>
<dbReference type="GO" id="GO:0004527">
    <property type="term" value="F:exonuclease activity"/>
    <property type="evidence" value="ECO:0007669"/>
    <property type="project" value="UniProtKB-KW"/>
</dbReference>
<keyword evidence="16" id="KW-1185">Reference proteome</keyword>
<dbReference type="NCBIfam" id="TIGR00372">
    <property type="entry name" value="cas4"/>
    <property type="match status" value="1"/>
</dbReference>
<keyword evidence="5 13" id="KW-0540">Nuclease</keyword>
<dbReference type="Proteomes" id="UP000245577">
    <property type="component" value="Unassembled WGS sequence"/>
</dbReference>
<organism evidence="15 16">
    <name type="scientific">Methanobrevibacter woesei</name>
    <dbReference type="NCBI Taxonomy" id="190976"/>
    <lineage>
        <taxon>Archaea</taxon>
        <taxon>Methanobacteriati</taxon>
        <taxon>Methanobacteriota</taxon>
        <taxon>Methanomada group</taxon>
        <taxon>Methanobacteria</taxon>
        <taxon>Methanobacteriales</taxon>
        <taxon>Methanobacteriaceae</taxon>
        <taxon>Methanobrevibacter</taxon>
    </lineage>
</organism>
<evidence type="ECO:0000313" key="15">
    <source>
        <dbReference type="EMBL" id="PWB85768.1"/>
    </source>
</evidence>
<evidence type="ECO:0000256" key="9">
    <source>
        <dbReference type="ARBA" id="ARBA00023004"/>
    </source>
</evidence>
<accession>A0A2U1S717</accession>
<comment type="cofactor">
    <cofactor evidence="1">
        <name>[4Fe-4S] cluster</name>
        <dbReference type="ChEBI" id="CHEBI:49883"/>
    </cofactor>
</comment>
<evidence type="ECO:0000256" key="10">
    <source>
        <dbReference type="ARBA" id="ARBA00023014"/>
    </source>
</evidence>
<comment type="cofactor">
    <cofactor evidence="13">
        <name>iron-sulfur cluster</name>
        <dbReference type="ChEBI" id="CHEBI:30408"/>
    </cofactor>
</comment>
<dbReference type="EMBL" id="MZGU01000004">
    <property type="protein sequence ID" value="PWB85768.1"/>
    <property type="molecule type" value="Genomic_DNA"/>
</dbReference>
<comment type="function">
    <text evidence="13">CRISPR (clustered regularly interspaced short palindromic repeat) is an adaptive immune system that provides protection against mobile genetic elements (viruses, transposable elements and conjugative plasmids). CRISPR clusters contain sequences complementary to antecedent mobile elements and target invading nucleic acids. CRISPR clusters are transcribed and processed into CRISPR RNA (crRNA).</text>
</comment>
<dbReference type="Gene3D" id="3.90.320.10">
    <property type="match status" value="1"/>
</dbReference>
<reference evidence="15 16" key="1">
    <citation type="submission" date="2017-03" db="EMBL/GenBank/DDBJ databases">
        <title>Genome sequence of Methanobrevibacter wosei.</title>
        <authorList>
            <person name="Poehlein A."/>
            <person name="Seedorf H."/>
            <person name="Daniel R."/>
        </authorList>
    </citation>
    <scope>NUCLEOTIDE SEQUENCE [LARGE SCALE GENOMIC DNA]</scope>
    <source>
        <strain evidence="15 16">DSM 11979</strain>
    </source>
</reference>
<comment type="cofactor">
    <cofactor evidence="13">
        <name>Mg(2+)</name>
        <dbReference type="ChEBI" id="CHEBI:18420"/>
    </cofactor>
    <cofactor evidence="13">
        <name>Mn(2+)</name>
        <dbReference type="ChEBI" id="CHEBI:29035"/>
    </cofactor>
    <text evidence="13">Mg(2+) or Mn(2+) required for ssDNA cleavage activity.</text>
</comment>
<dbReference type="OrthoDB" id="26676at2157"/>
<evidence type="ECO:0000256" key="4">
    <source>
        <dbReference type="ARBA" id="ARBA00020049"/>
    </source>
</evidence>
<dbReference type="InterPro" id="IPR022765">
    <property type="entry name" value="Dna2/Cas4_DUF83"/>
</dbReference>
<dbReference type="InterPro" id="IPR011604">
    <property type="entry name" value="PDDEXK-like_dom_sf"/>
</dbReference>
<dbReference type="GO" id="GO:0051607">
    <property type="term" value="P:defense response to virus"/>
    <property type="evidence" value="ECO:0007669"/>
    <property type="project" value="UniProtKB-KW"/>
</dbReference>
<evidence type="ECO:0000256" key="2">
    <source>
        <dbReference type="ARBA" id="ARBA00009189"/>
    </source>
</evidence>
<sequence length="275" mass="32702">MINLSSIKTYMYCPMKLYLEKYLDNSYGEEYHIYNDLKNLRIDIQDLLEKNMRKITRKMDYATIEKILKEEIFEYIEKSLKRMKSYDEYNISDEKFDEIYNDIFSETEYLIKINTLKTKKAMNVMNQDGNTIVQMFFQSCMYTYLIKDPQLDLIGVCDKIEIINGKYYPISYKSTNPPLRGVWDGDAVELAANAILIEQEFDTEVYVGFIEYQKINERRPVVMDVNLRKSLFEVIHEINEIQDNKIMPKIKTSKNKCNNCEYKTICSQKELDKGN</sequence>
<comment type="similarity">
    <text evidence="2 13">Belongs to the CRISPR-associated exonuclease Cas4 family.</text>
</comment>
<keyword evidence="12 13" id="KW-0464">Manganese</keyword>
<keyword evidence="10 13" id="KW-0411">Iron-sulfur</keyword>
<name>A0A2U1S717_9EURY</name>
<evidence type="ECO:0000256" key="3">
    <source>
        <dbReference type="ARBA" id="ARBA00012768"/>
    </source>
</evidence>
<dbReference type="InterPro" id="IPR051827">
    <property type="entry name" value="Cas4_exonuclease"/>
</dbReference>
<evidence type="ECO:0000256" key="12">
    <source>
        <dbReference type="ARBA" id="ARBA00023211"/>
    </source>
</evidence>
<evidence type="ECO:0000256" key="5">
    <source>
        <dbReference type="ARBA" id="ARBA00022722"/>
    </source>
</evidence>
<dbReference type="PANTHER" id="PTHR36531:SF6">
    <property type="entry name" value="DNA REPLICATION ATP-DEPENDENT HELICASE_NUCLEASE DNA2"/>
    <property type="match status" value="1"/>
</dbReference>
<comment type="caution">
    <text evidence="15">The sequence shown here is derived from an EMBL/GenBank/DDBJ whole genome shotgun (WGS) entry which is preliminary data.</text>
</comment>
<dbReference type="RefSeq" id="WP_116669419.1">
    <property type="nucleotide sequence ID" value="NZ_CAMLVV010000006.1"/>
</dbReference>
<evidence type="ECO:0000256" key="11">
    <source>
        <dbReference type="ARBA" id="ARBA00023118"/>
    </source>
</evidence>
<keyword evidence="7 13" id="KW-0378">Hydrolase</keyword>
<keyword evidence="8 13" id="KW-0269">Exonuclease</keyword>
<evidence type="ECO:0000256" key="6">
    <source>
        <dbReference type="ARBA" id="ARBA00022723"/>
    </source>
</evidence>
<dbReference type="InterPro" id="IPR013343">
    <property type="entry name" value="CRISPR-assoc_prot_Cas4"/>
</dbReference>
<gene>
    <name evidence="15" type="ORF">MBBWO_06140</name>
</gene>
<feature type="domain" description="DUF83" evidence="14">
    <location>
        <begin position="186"/>
        <end position="267"/>
    </location>
</feature>
<evidence type="ECO:0000256" key="8">
    <source>
        <dbReference type="ARBA" id="ARBA00022839"/>
    </source>
</evidence>
<dbReference type="AlphaFoldDB" id="A0A2U1S717"/>
<evidence type="ECO:0000256" key="13">
    <source>
        <dbReference type="RuleBase" id="RU365022"/>
    </source>
</evidence>
<evidence type="ECO:0000259" key="14">
    <source>
        <dbReference type="Pfam" id="PF01930"/>
    </source>
</evidence>
<evidence type="ECO:0000256" key="7">
    <source>
        <dbReference type="ARBA" id="ARBA00022801"/>
    </source>
</evidence>
<keyword evidence="9 13" id="KW-0408">Iron</keyword>
<keyword evidence="6 13" id="KW-0479">Metal-binding</keyword>